<accession>A0A158DT03</accession>
<feature type="chain" id="PRO_5007624475" description="Lipoprotein" evidence="1">
    <location>
        <begin position="19"/>
        <end position="113"/>
    </location>
</feature>
<dbReference type="Proteomes" id="UP000054851">
    <property type="component" value="Unassembled WGS sequence"/>
</dbReference>
<evidence type="ECO:0000313" key="3">
    <source>
        <dbReference type="Proteomes" id="UP000054851"/>
    </source>
</evidence>
<gene>
    <name evidence="2" type="ORF">AWB79_07506</name>
</gene>
<dbReference type="RefSeq" id="WP_061172499.1">
    <property type="nucleotide sequence ID" value="NZ_FCOA02000060.1"/>
</dbReference>
<dbReference type="EMBL" id="FCOA02000060">
    <property type="protein sequence ID" value="SAK97714.1"/>
    <property type="molecule type" value="Genomic_DNA"/>
</dbReference>
<sequence length="113" mass="13023">MKKVLLAAFLVTSTIANAKTWYSFNPLDHDEPDCVKPSTDPIQDMWRRYGKGNTHTEQYGTIADKTVFMWMSGNTENSMRSYFDSLQVCRESRRAVLTRLDKDRNLLPGAKEN</sequence>
<evidence type="ECO:0000313" key="2">
    <source>
        <dbReference type="EMBL" id="SAK97714.1"/>
    </source>
</evidence>
<organism evidence="2 3">
    <name type="scientific">Caballeronia hypogeia</name>
    <dbReference type="NCBI Taxonomy" id="1777140"/>
    <lineage>
        <taxon>Bacteria</taxon>
        <taxon>Pseudomonadati</taxon>
        <taxon>Pseudomonadota</taxon>
        <taxon>Betaproteobacteria</taxon>
        <taxon>Burkholderiales</taxon>
        <taxon>Burkholderiaceae</taxon>
        <taxon>Caballeronia</taxon>
    </lineage>
</organism>
<evidence type="ECO:0008006" key="4">
    <source>
        <dbReference type="Google" id="ProtNLM"/>
    </source>
</evidence>
<dbReference type="AlphaFoldDB" id="A0A158DT03"/>
<comment type="caution">
    <text evidence="2">The sequence shown here is derived from an EMBL/GenBank/DDBJ whole genome shotgun (WGS) entry which is preliminary data.</text>
</comment>
<proteinExistence type="predicted"/>
<reference evidence="2" key="1">
    <citation type="submission" date="2016-01" db="EMBL/GenBank/DDBJ databases">
        <authorList>
            <person name="Peeters C."/>
        </authorList>
    </citation>
    <scope>NUCLEOTIDE SEQUENCE</scope>
    <source>
        <strain evidence="2">LMG 29322</strain>
    </source>
</reference>
<name>A0A158DT03_9BURK</name>
<protein>
    <recommendedName>
        <fullName evidence="4">Lipoprotein</fullName>
    </recommendedName>
</protein>
<evidence type="ECO:0000256" key="1">
    <source>
        <dbReference type="SAM" id="SignalP"/>
    </source>
</evidence>
<keyword evidence="1" id="KW-0732">Signal</keyword>
<feature type="signal peptide" evidence="1">
    <location>
        <begin position="1"/>
        <end position="18"/>
    </location>
</feature>
<keyword evidence="3" id="KW-1185">Reference proteome</keyword>